<dbReference type="Proteomes" id="UP000316096">
    <property type="component" value="Unassembled WGS sequence"/>
</dbReference>
<organism evidence="10 11">
    <name type="scientific">Actinoallomurus bryophytorum</name>
    <dbReference type="NCBI Taxonomy" id="1490222"/>
    <lineage>
        <taxon>Bacteria</taxon>
        <taxon>Bacillati</taxon>
        <taxon>Actinomycetota</taxon>
        <taxon>Actinomycetes</taxon>
        <taxon>Streptosporangiales</taxon>
        <taxon>Thermomonosporaceae</taxon>
        <taxon>Actinoallomurus</taxon>
    </lineage>
</organism>
<feature type="transmembrane region" description="Helical" evidence="7">
    <location>
        <begin position="136"/>
        <end position="157"/>
    </location>
</feature>
<feature type="compositionally biased region" description="Low complexity" evidence="8">
    <location>
        <begin position="7"/>
        <end position="18"/>
    </location>
</feature>
<feature type="transmembrane region" description="Helical" evidence="7">
    <location>
        <begin position="177"/>
        <end position="197"/>
    </location>
</feature>
<dbReference type="PANTHER" id="PTHR30193">
    <property type="entry name" value="ABC TRANSPORTER PERMEASE PROTEIN"/>
    <property type="match status" value="1"/>
</dbReference>
<keyword evidence="6 7" id="KW-0472">Membrane</keyword>
<reference evidence="10 11" key="1">
    <citation type="submission" date="2019-06" db="EMBL/GenBank/DDBJ databases">
        <title>Sequencing the genomes of 1000 actinobacteria strains.</title>
        <authorList>
            <person name="Klenk H.-P."/>
        </authorList>
    </citation>
    <scope>NUCLEOTIDE SEQUENCE [LARGE SCALE GENOMIC DNA]</scope>
    <source>
        <strain evidence="10 11">DSM 102200</strain>
    </source>
</reference>
<evidence type="ECO:0000256" key="6">
    <source>
        <dbReference type="ARBA" id="ARBA00023136"/>
    </source>
</evidence>
<evidence type="ECO:0000313" key="10">
    <source>
        <dbReference type="EMBL" id="TQL99455.1"/>
    </source>
</evidence>
<keyword evidence="11" id="KW-1185">Reference proteome</keyword>
<dbReference type="PANTHER" id="PTHR30193:SF37">
    <property type="entry name" value="INNER MEMBRANE ABC TRANSPORTER PERMEASE PROTEIN YCJO"/>
    <property type="match status" value="1"/>
</dbReference>
<evidence type="ECO:0000256" key="7">
    <source>
        <dbReference type="RuleBase" id="RU363032"/>
    </source>
</evidence>
<keyword evidence="3" id="KW-1003">Cell membrane</keyword>
<evidence type="ECO:0000256" key="4">
    <source>
        <dbReference type="ARBA" id="ARBA00022692"/>
    </source>
</evidence>
<dbReference type="Gene3D" id="1.10.3720.10">
    <property type="entry name" value="MetI-like"/>
    <property type="match status" value="1"/>
</dbReference>
<sequence length="323" mass="35793">MSDTITAPGDAPARAPGGPRRRRRRPTRNLLPYVLLVPALIAELAIHIIPMLVGVWMSLLHLTQFFIRNWTAAPYGGLTNYRVAMDTHGPVGKDLLHSFLITAAVTVLVVAGAWVFGLAAAVFLQKPFRGRATLRTLFLVPYALPVFTAVITWRFMFQRDSGMVNNVLSDELHLVHGHPFWLLGGNSFAALVIINIWRLWPFAFLTLTAGLQSVPGDLYEAAAIDGAGFVRKLRSVTLPLLRPVNRVLLLVLFLWTFNDFNTAYILFNQPPANADMISIHIYNASFITWNFGLGSAMSVLLLAVLLVVTLVYLGTGRLRSRHA</sequence>
<dbReference type="InterPro" id="IPR051393">
    <property type="entry name" value="ABC_transporter_permease"/>
</dbReference>
<dbReference type="CDD" id="cd06261">
    <property type="entry name" value="TM_PBP2"/>
    <property type="match status" value="1"/>
</dbReference>
<accession>A0A543CQR7</accession>
<feature type="transmembrane region" description="Helical" evidence="7">
    <location>
        <begin position="30"/>
        <end position="56"/>
    </location>
</feature>
<feature type="region of interest" description="Disordered" evidence="8">
    <location>
        <begin position="1"/>
        <end position="24"/>
    </location>
</feature>
<gene>
    <name evidence="10" type="ORF">FB559_5141</name>
</gene>
<dbReference type="RefSeq" id="WP_141958263.1">
    <property type="nucleotide sequence ID" value="NZ_VFOZ01000001.1"/>
</dbReference>
<comment type="similarity">
    <text evidence="7">Belongs to the binding-protein-dependent transport system permease family.</text>
</comment>
<proteinExistence type="inferred from homology"/>
<evidence type="ECO:0000313" key="11">
    <source>
        <dbReference type="Proteomes" id="UP000316096"/>
    </source>
</evidence>
<evidence type="ECO:0000256" key="3">
    <source>
        <dbReference type="ARBA" id="ARBA00022475"/>
    </source>
</evidence>
<dbReference type="GO" id="GO:0005886">
    <property type="term" value="C:plasma membrane"/>
    <property type="evidence" value="ECO:0007669"/>
    <property type="project" value="UniProtKB-SubCell"/>
</dbReference>
<feature type="transmembrane region" description="Helical" evidence="7">
    <location>
        <begin position="247"/>
        <end position="267"/>
    </location>
</feature>
<dbReference type="EMBL" id="VFOZ01000001">
    <property type="protein sequence ID" value="TQL99455.1"/>
    <property type="molecule type" value="Genomic_DNA"/>
</dbReference>
<keyword evidence="5 7" id="KW-1133">Transmembrane helix</keyword>
<feature type="transmembrane region" description="Helical" evidence="7">
    <location>
        <begin position="287"/>
        <end position="313"/>
    </location>
</feature>
<dbReference type="OrthoDB" id="34224at2"/>
<evidence type="ECO:0000256" key="2">
    <source>
        <dbReference type="ARBA" id="ARBA00022448"/>
    </source>
</evidence>
<dbReference type="InterPro" id="IPR035906">
    <property type="entry name" value="MetI-like_sf"/>
</dbReference>
<evidence type="ECO:0000259" key="9">
    <source>
        <dbReference type="PROSITE" id="PS50928"/>
    </source>
</evidence>
<dbReference type="InterPro" id="IPR000515">
    <property type="entry name" value="MetI-like"/>
</dbReference>
<feature type="transmembrane region" description="Helical" evidence="7">
    <location>
        <begin position="99"/>
        <end position="124"/>
    </location>
</feature>
<comment type="caution">
    <text evidence="10">The sequence shown here is derived from an EMBL/GenBank/DDBJ whole genome shotgun (WGS) entry which is preliminary data.</text>
</comment>
<feature type="domain" description="ABC transmembrane type-1" evidence="9">
    <location>
        <begin position="99"/>
        <end position="312"/>
    </location>
</feature>
<comment type="subcellular location">
    <subcellularLocation>
        <location evidence="1 7">Cell membrane</location>
        <topology evidence="1 7">Multi-pass membrane protein</topology>
    </subcellularLocation>
</comment>
<evidence type="ECO:0000256" key="5">
    <source>
        <dbReference type="ARBA" id="ARBA00022989"/>
    </source>
</evidence>
<dbReference type="Pfam" id="PF00528">
    <property type="entry name" value="BPD_transp_1"/>
    <property type="match status" value="1"/>
</dbReference>
<dbReference type="AlphaFoldDB" id="A0A543CQR7"/>
<dbReference type="GO" id="GO:0055085">
    <property type="term" value="P:transmembrane transport"/>
    <property type="evidence" value="ECO:0007669"/>
    <property type="project" value="InterPro"/>
</dbReference>
<keyword evidence="4 7" id="KW-0812">Transmembrane</keyword>
<evidence type="ECO:0000256" key="8">
    <source>
        <dbReference type="SAM" id="MobiDB-lite"/>
    </source>
</evidence>
<name>A0A543CQR7_9ACTN</name>
<dbReference type="PROSITE" id="PS50928">
    <property type="entry name" value="ABC_TM1"/>
    <property type="match status" value="1"/>
</dbReference>
<keyword evidence="10" id="KW-0762">Sugar transport</keyword>
<evidence type="ECO:0000256" key="1">
    <source>
        <dbReference type="ARBA" id="ARBA00004651"/>
    </source>
</evidence>
<protein>
    <submittedName>
        <fullName evidence="10">Multiple sugar transport system permease protein</fullName>
    </submittedName>
</protein>
<keyword evidence="2 7" id="KW-0813">Transport</keyword>
<dbReference type="SUPFAM" id="SSF161098">
    <property type="entry name" value="MetI-like"/>
    <property type="match status" value="1"/>
</dbReference>